<evidence type="ECO:0000313" key="4">
    <source>
        <dbReference type="Proteomes" id="UP000008311"/>
    </source>
</evidence>
<protein>
    <submittedName>
        <fullName evidence="3">U3 small nucleolar ribonucleoprotein protein imp4, putative</fullName>
    </submittedName>
</protein>
<dbReference type="InterPro" id="IPR007109">
    <property type="entry name" value="Brix"/>
</dbReference>
<keyword evidence="1" id="KW-0472">Membrane</keyword>
<feature type="domain" description="Brix" evidence="2">
    <location>
        <begin position="74"/>
        <end position="180"/>
    </location>
</feature>
<dbReference type="STRING" id="3988.B9RGD4"/>
<evidence type="ECO:0000259" key="2">
    <source>
        <dbReference type="PROSITE" id="PS50833"/>
    </source>
</evidence>
<dbReference type="GO" id="GO:0005730">
    <property type="term" value="C:nucleolus"/>
    <property type="evidence" value="ECO:0000318"/>
    <property type="project" value="GO_Central"/>
</dbReference>
<accession>B9RGD4</accession>
<keyword evidence="1" id="KW-0812">Transmembrane</keyword>
<evidence type="ECO:0000313" key="3">
    <source>
        <dbReference type="EMBL" id="EEF49589.1"/>
    </source>
</evidence>
<keyword evidence="4" id="KW-1185">Reference proteome</keyword>
<feature type="transmembrane region" description="Helical" evidence="1">
    <location>
        <begin position="144"/>
        <end position="161"/>
    </location>
</feature>
<organism evidence="3 4">
    <name type="scientific">Ricinus communis</name>
    <name type="common">Castor bean</name>
    <dbReference type="NCBI Taxonomy" id="3988"/>
    <lineage>
        <taxon>Eukaryota</taxon>
        <taxon>Viridiplantae</taxon>
        <taxon>Streptophyta</taxon>
        <taxon>Embryophyta</taxon>
        <taxon>Tracheophyta</taxon>
        <taxon>Spermatophyta</taxon>
        <taxon>Magnoliopsida</taxon>
        <taxon>eudicotyledons</taxon>
        <taxon>Gunneridae</taxon>
        <taxon>Pentapetalae</taxon>
        <taxon>rosids</taxon>
        <taxon>fabids</taxon>
        <taxon>Malpighiales</taxon>
        <taxon>Euphorbiaceae</taxon>
        <taxon>Acalyphoideae</taxon>
        <taxon>Acalypheae</taxon>
        <taxon>Ricinus</taxon>
    </lineage>
</organism>
<evidence type="ECO:0000256" key="1">
    <source>
        <dbReference type="SAM" id="Phobius"/>
    </source>
</evidence>
<dbReference type="SUPFAM" id="SSF52954">
    <property type="entry name" value="Class II aaRS ABD-related"/>
    <property type="match status" value="1"/>
</dbReference>
<reference evidence="4" key="1">
    <citation type="journal article" date="2010" name="Nat. Biotechnol.">
        <title>Draft genome sequence of the oilseed species Ricinus communis.</title>
        <authorList>
            <person name="Chan A.P."/>
            <person name="Crabtree J."/>
            <person name="Zhao Q."/>
            <person name="Lorenzi H."/>
            <person name="Orvis J."/>
            <person name="Puiu D."/>
            <person name="Melake-Berhan A."/>
            <person name="Jones K.M."/>
            <person name="Redman J."/>
            <person name="Chen G."/>
            <person name="Cahoon E.B."/>
            <person name="Gedil M."/>
            <person name="Stanke M."/>
            <person name="Haas B.J."/>
            <person name="Wortman J.R."/>
            <person name="Fraser-Liggett C.M."/>
            <person name="Ravel J."/>
            <person name="Rabinowicz P.D."/>
        </authorList>
    </citation>
    <scope>NUCLEOTIDE SEQUENCE [LARGE SCALE GENOMIC DNA]</scope>
    <source>
        <strain evidence="4">cv. Hale</strain>
    </source>
</reference>
<gene>
    <name evidence="3" type="ORF">RCOM_1453070</name>
</gene>
<dbReference type="GO" id="GO:0006364">
    <property type="term" value="P:rRNA processing"/>
    <property type="evidence" value="ECO:0000318"/>
    <property type="project" value="GO_Central"/>
</dbReference>
<dbReference type="GO" id="GO:0032040">
    <property type="term" value="C:small-subunit processome"/>
    <property type="evidence" value="ECO:0000318"/>
    <property type="project" value="GO_Central"/>
</dbReference>
<proteinExistence type="predicted"/>
<name>B9RGD4_RICCO</name>
<dbReference type="EMBL" id="EQ973778">
    <property type="protein sequence ID" value="EEF49589.1"/>
    <property type="molecule type" value="Genomic_DNA"/>
</dbReference>
<dbReference type="InParanoid" id="B9RGD4"/>
<dbReference type="GO" id="GO:0034457">
    <property type="term" value="C:Mpp10 complex"/>
    <property type="evidence" value="ECO:0000318"/>
    <property type="project" value="GO_Central"/>
</dbReference>
<keyword evidence="3" id="KW-0687">Ribonucleoprotein</keyword>
<dbReference type="PANTHER" id="PTHR22734">
    <property type="entry name" value="U3 SMALL NUCLEOLAR RIBONUCLEOPROTEIN PROTEIN IMP4"/>
    <property type="match status" value="1"/>
</dbReference>
<dbReference type="GO" id="GO:0042134">
    <property type="term" value="F:rRNA primary transcript binding"/>
    <property type="evidence" value="ECO:0007669"/>
    <property type="project" value="InterPro"/>
</dbReference>
<sequence>MYVNLIHLLTEGKPIPIELRDEEAALRQEIDLEDENTAEIELSLSCLLIFVFDENFSSKSHIDDEYANATEKYPKTLLTTSRNPSAPIIQFVKDCVRTINSGCQVISEFIESCRAHDYTDVFLVHEHHGVPDGLIISHLPFGPTAYFGLLNLLLIVVITVTRHDIKDKKAIARGLSTLDF</sequence>
<dbReference type="Gene3D" id="3.40.50.10480">
    <property type="entry name" value="Probable brix-domain ribosomal biogenesis protein"/>
    <property type="match status" value="1"/>
</dbReference>
<keyword evidence="1" id="KW-1133">Transmembrane helix</keyword>
<dbReference type="PROSITE" id="PS50833">
    <property type="entry name" value="BRIX"/>
    <property type="match status" value="1"/>
</dbReference>
<dbReference type="AlphaFoldDB" id="B9RGD4"/>
<dbReference type="eggNOG" id="KOG2781">
    <property type="taxonomic scope" value="Eukaryota"/>
</dbReference>
<dbReference type="InterPro" id="IPR044281">
    <property type="entry name" value="IMP4/RPF1"/>
</dbReference>
<dbReference type="GO" id="GO:0030515">
    <property type="term" value="F:snoRNA binding"/>
    <property type="evidence" value="ECO:0000318"/>
    <property type="project" value="GO_Central"/>
</dbReference>
<dbReference type="PANTHER" id="PTHR22734:SF2">
    <property type="entry name" value="U3 SMALL NUCLEOLAR RIBONUCLEOPROTEIN PROTEIN IMP4"/>
    <property type="match status" value="1"/>
</dbReference>
<dbReference type="Proteomes" id="UP000008311">
    <property type="component" value="Unassembled WGS sequence"/>
</dbReference>